<name>A0ABM0QMZ7_GALVR</name>
<evidence type="ECO:0000256" key="3">
    <source>
        <dbReference type="ARBA" id="ARBA00023274"/>
    </source>
</evidence>
<dbReference type="Proteomes" id="UP000694923">
    <property type="component" value="Unplaced"/>
</dbReference>
<proteinExistence type="inferred from homology"/>
<feature type="region of interest" description="Disordered" evidence="6">
    <location>
        <begin position="1"/>
        <end position="24"/>
    </location>
</feature>
<accession>A0ABM0QMZ7</accession>
<dbReference type="PROSITE" id="PS01145">
    <property type="entry name" value="RIBOSOMAL_L34E"/>
    <property type="match status" value="1"/>
</dbReference>
<dbReference type="PRINTS" id="PR01250">
    <property type="entry name" value="RIBOSOMALL34"/>
</dbReference>
<keyword evidence="7" id="KW-1185">Reference proteome</keyword>
<dbReference type="Gene3D" id="6.20.370.70">
    <property type="match status" value="1"/>
</dbReference>
<reference evidence="8" key="1">
    <citation type="submission" date="2025-08" db="UniProtKB">
        <authorList>
            <consortium name="RefSeq"/>
        </authorList>
    </citation>
    <scope>IDENTIFICATION</scope>
</reference>
<comment type="similarity">
    <text evidence="1">Belongs to the eukaryotic ribosomal protein eL34 family.</text>
</comment>
<dbReference type="Pfam" id="PF01199">
    <property type="entry name" value="Ribosomal_L34e"/>
    <property type="match status" value="1"/>
</dbReference>
<organism evidence="7 8">
    <name type="scientific">Galeopterus variegatus</name>
    <name type="common">Malayan flying lemur</name>
    <name type="synonym">Cynocephalus variegatus</name>
    <dbReference type="NCBI Taxonomy" id="482537"/>
    <lineage>
        <taxon>Eukaryota</taxon>
        <taxon>Metazoa</taxon>
        <taxon>Chordata</taxon>
        <taxon>Craniata</taxon>
        <taxon>Vertebrata</taxon>
        <taxon>Euteleostomi</taxon>
        <taxon>Mammalia</taxon>
        <taxon>Eutheria</taxon>
        <taxon>Euarchontoglires</taxon>
        <taxon>Dermoptera</taxon>
        <taxon>Cynocephalidae</taxon>
        <taxon>Galeopterus</taxon>
    </lineage>
</organism>
<gene>
    <name evidence="8" type="primary">LOC103589507</name>
</gene>
<dbReference type="InterPro" id="IPR038562">
    <property type="entry name" value="Ribosomal_eL34_C_sf"/>
</dbReference>
<dbReference type="PANTHER" id="PTHR46595">
    <property type="entry name" value="60S RIBOSOMAL PROTEIN L34"/>
    <property type="match status" value="1"/>
</dbReference>
<evidence type="ECO:0000313" key="8">
    <source>
        <dbReference type="RefSeq" id="XP_008569738.1"/>
    </source>
</evidence>
<dbReference type="GeneID" id="103589507"/>
<dbReference type="RefSeq" id="XP_008569738.1">
    <property type="nucleotide sequence ID" value="XM_008571516.1"/>
</dbReference>
<feature type="compositionally biased region" description="Basic residues" evidence="6">
    <location>
        <begin position="1"/>
        <end position="11"/>
    </location>
</feature>
<evidence type="ECO:0000256" key="5">
    <source>
        <dbReference type="ARBA" id="ARBA00035333"/>
    </source>
</evidence>
<dbReference type="InterPro" id="IPR018065">
    <property type="entry name" value="Ribosomal_eL34_CS"/>
</dbReference>
<sequence length="294" mass="32274">MAQRLTHHRGRLSYNTASNKTGLSRTPGNRTVYLYTKKVGKALKSACSVCPGRLPVVHVVRPQVLMRLPTMKKTCYGGSMCANCVCDRVKRAFLTEEQAVIVKALTAQAQSPKAKFKNKAHVCLLPSCLMECPVHNGSQYSKPQPAHPASHSLGLLISHHGARYPESFLYTLRRPSTWSHVSSGSQVHRNAATRYHMLEGSHISIPSQRACAPLHAHPAKTTPIVGLDHRSSTWSCAGPESRRRKKYRVAASKVDILYSSDAGCADQRFTATAAFNTKVKYTIVATSQGVRGRT</sequence>
<dbReference type="Gene3D" id="6.20.340.10">
    <property type="match status" value="1"/>
</dbReference>
<evidence type="ECO:0000256" key="2">
    <source>
        <dbReference type="ARBA" id="ARBA00022980"/>
    </source>
</evidence>
<evidence type="ECO:0000256" key="4">
    <source>
        <dbReference type="ARBA" id="ARBA00035227"/>
    </source>
</evidence>
<dbReference type="InterPro" id="IPR008195">
    <property type="entry name" value="Ribosomal_eL34"/>
</dbReference>
<evidence type="ECO:0000256" key="6">
    <source>
        <dbReference type="SAM" id="MobiDB-lite"/>
    </source>
</evidence>
<keyword evidence="2" id="KW-0689">Ribosomal protein</keyword>
<keyword evidence="3" id="KW-0687">Ribonucleoprotein</keyword>
<evidence type="ECO:0000313" key="7">
    <source>
        <dbReference type="Proteomes" id="UP000694923"/>
    </source>
</evidence>
<protein>
    <recommendedName>
        <fullName evidence="4">Large ribosomal subunit protein eL34</fullName>
    </recommendedName>
    <alternativeName>
        <fullName evidence="5">60S ribosomal protein L34</fullName>
    </alternativeName>
</protein>
<evidence type="ECO:0000256" key="1">
    <source>
        <dbReference type="ARBA" id="ARBA00009875"/>
    </source>
</evidence>
<feature type="compositionally biased region" description="Polar residues" evidence="6">
    <location>
        <begin position="13"/>
        <end position="24"/>
    </location>
</feature>